<keyword evidence="2" id="KW-1185">Reference proteome</keyword>
<evidence type="ECO:0000313" key="1">
    <source>
        <dbReference type="EMBL" id="KAK2595186.1"/>
    </source>
</evidence>
<sequence length="245" mass="26855">MFWVTSATQNTGLWVPDCGDTVGMLGSQVESVFKSMNKNVSDVNLIYASSTYTVPLWWPLPTTFKWKAINGSIWMIKAHTVDVASTCHPETTEASTFESDTKTSTIFTSSISLASIHAYESIPLTKPTSSGPLMTTAPTPTTALSIKTCHSNGDTLTDETQVIRAALNFCNSAYSYQTFLIPGGGYATTATLDGSTIGQGIYNRGCKYKIEVLPHETLLDGDPYYHSHNRVVWACFKMMSSIWQE</sequence>
<dbReference type="EC" id="1.14.13.9" evidence="1"/>
<comment type="caution">
    <text evidence="1">The sequence shown here is derived from an EMBL/GenBank/DDBJ whole genome shotgun (WGS) entry which is preliminary data.</text>
</comment>
<protein>
    <submittedName>
        <fullName evidence="1">Kynurenine 3-monooxygenase, mitochondrial</fullName>
        <ecNumber evidence="1">1.14.13.9</ecNumber>
    </submittedName>
</protein>
<dbReference type="Proteomes" id="UP001251528">
    <property type="component" value="Unassembled WGS sequence"/>
</dbReference>
<dbReference type="AlphaFoldDB" id="A0AAJ0CLD8"/>
<name>A0AAJ0CLD8_9HYPO</name>
<keyword evidence="1" id="KW-0560">Oxidoreductase</keyword>
<evidence type="ECO:0000313" key="2">
    <source>
        <dbReference type="Proteomes" id="UP001251528"/>
    </source>
</evidence>
<proteinExistence type="predicted"/>
<gene>
    <name evidence="1" type="primary">BNA4_2</name>
    <name evidence="1" type="ORF">QQS21_007091</name>
</gene>
<reference evidence="1" key="1">
    <citation type="submission" date="2023-06" db="EMBL/GenBank/DDBJ databases">
        <title>Conoideocrella luteorostrata (Hypocreales: Clavicipitaceae), a potential biocontrol fungus for elongate hemlock scale in United States Christmas tree production areas.</title>
        <authorList>
            <person name="Barrett H."/>
            <person name="Lovett B."/>
            <person name="Macias A.M."/>
            <person name="Stajich J.E."/>
            <person name="Kasson M.T."/>
        </authorList>
    </citation>
    <scope>NUCLEOTIDE SEQUENCE</scope>
    <source>
        <strain evidence="1">ARSEF 14590</strain>
    </source>
</reference>
<dbReference type="GO" id="GO:0004502">
    <property type="term" value="F:kynurenine 3-monooxygenase activity"/>
    <property type="evidence" value="ECO:0007669"/>
    <property type="project" value="UniProtKB-EC"/>
</dbReference>
<organism evidence="1 2">
    <name type="scientific">Conoideocrella luteorostrata</name>
    <dbReference type="NCBI Taxonomy" id="1105319"/>
    <lineage>
        <taxon>Eukaryota</taxon>
        <taxon>Fungi</taxon>
        <taxon>Dikarya</taxon>
        <taxon>Ascomycota</taxon>
        <taxon>Pezizomycotina</taxon>
        <taxon>Sordariomycetes</taxon>
        <taxon>Hypocreomycetidae</taxon>
        <taxon>Hypocreales</taxon>
        <taxon>Clavicipitaceae</taxon>
        <taxon>Conoideocrella</taxon>
    </lineage>
</organism>
<accession>A0AAJ0CLD8</accession>
<feature type="non-terminal residue" evidence="1">
    <location>
        <position position="245"/>
    </location>
</feature>
<dbReference type="EMBL" id="JASWJB010000140">
    <property type="protein sequence ID" value="KAK2595186.1"/>
    <property type="molecule type" value="Genomic_DNA"/>
</dbReference>